<dbReference type="Proteomes" id="UP000651050">
    <property type="component" value="Unassembled WGS sequence"/>
</dbReference>
<dbReference type="InterPro" id="IPR001082">
    <property type="entry name" value="Pilin"/>
</dbReference>
<dbReference type="SUPFAM" id="SSF54523">
    <property type="entry name" value="Pili subunits"/>
    <property type="match status" value="1"/>
</dbReference>
<dbReference type="GO" id="GO:0009289">
    <property type="term" value="C:pilus"/>
    <property type="evidence" value="ECO:0007669"/>
    <property type="project" value="InterPro"/>
</dbReference>
<keyword evidence="3" id="KW-1185">Reference proteome</keyword>
<evidence type="ECO:0000313" key="3">
    <source>
        <dbReference type="Proteomes" id="UP000651050"/>
    </source>
</evidence>
<reference evidence="2" key="1">
    <citation type="submission" date="2020-11" db="EMBL/GenBank/DDBJ databases">
        <title>Bacterial whole genome sequence for Caenimonas sp. DR4.4.</title>
        <authorList>
            <person name="Le V."/>
            <person name="Ko S.-R."/>
            <person name="Ahn C.-Y."/>
            <person name="Oh H.-M."/>
        </authorList>
    </citation>
    <scope>NUCLEOTIDE SEQUENCE</scope>
    <source>
        <strain evidence="2">DR4.4</strain>
    </source>
</reference>
<protein>
    <submittedName>
        <fullName evidence="2">Pilin</fullName>
    </submittedName>
</protein>
<accession>A0A931H5D9</accession>
<dbReference type="InterPro" id="IPR045584">
    <property type="entry name" value="Pilin-like"/>
</dbReference>
<organism evidence="2 3">
    <name type="scientific">Caenimonas aquaedulcis</name>
    <dbReference type="NCBI Taxonomy" id="2793270"/>
    <lineage>
        <taxon>Bacteria</taxon>
        <taxon>Pseudomonadati</taxon>
        <taxon>Pseudomonadota</taxon>
        <taxon>Betaproteobacteria</taxon>
        <taxon>Burkholderiales</taxon>
        <taxon>Comamonadaceae</taxon>
        <taxon>Caenimonas</taxon>
    </lineage>
</organism>
<name>A0A931H5D9_9BURK</name>
<dbReference type="EMBL" id="JADWYS010000001">
    <property type="protein sequence ID" value="MBG9388956.1"/>
    <property type="molecule type" value="Genomic_DNA"/>
</dbReference>
<dbReference type="Gene3D" id="3.30.700.10">
    <property type="entry name" value="Glycoprotein, Type 4 Pilin"/>
    <property type="match status" value="1"/>
</dbReference>
<dbReference type="Pfam" id="PF00114">
    <property type="entry name" value="Pilin"/>
    <property type="match status" value="1"/>
</dbReference>
<gene>
    <name evidence="2" type="ORF">I5803_13055</name>
</gene>
<comment type="similarity">
    <text evidence="1">Belongs to the N-Me-Phe pilin family.</text>
</comment>
<evidence type="ECO:0000256" key="1">
    <source>
        <dbReference type="ARBA" id="ARBA00005233"/>
    </source>
</evidence>
<dbReference type="GO" id="GO:0007155">
    <property type="term" value="P:cell adhesion"/>
    <property type="evidence" value="ECO:0007669"/>
    <property type="project" value="InterPro"/>
</dbReference>
<sequence length="152" mass="16491">MMIVVSIIGVLAAVAIQNYREYSRRASLSEVVLATAGCKQVISENYTFLSDAPDPGKWGCESSGTTRKYAGAVQTSDNGVIRIAIRNLDGLVNGQYVYMVPAKTDGSPMVTPDDLGRNVPSWICGSDWLPVRKAMPANCRTDTTTYSTQTFQ</sequence>
<proteinExistence type="inferred from homology"/>
<evidence type="ECO:0000313" key="2">
    <source>
        <dbReference type="EMBL" id="MBG9388956.1"/>
    </source>
</evidence>
<comment type="caution">
    <text evidence="2">The sequence shown here is derived from an EMBL/GenBank/DDBJ whole genome shotgun (WGS) entry which is preliminary data.</text>
</comment>
<dbReference type="AlphaFoldDB" id="A0A931H5D9"/>